<dbReference type="InterPro" id="IPR023885">
    <property type="entry name" value="4Fe4S-binding_SPASM_dom"/>
</dbReference>
<keyword evidence="7" id="KW-0812">Transmembrane</keyword>
<dbReference type="InterPro" id="IPR058240">
    <property type="entry name" value="rSAM_sf"/>
</dbReference>
<dbReference type="SFLD" id="SFLDG01067">
    <property type="entry name" value="SPASM/twitch_domain_containing"/>
    <property type="match status" value="1"/>
</dbReference>
<proteinExistence type="predicted"/>
<dbReference type="GO" id="GO:0051536">
    <property type="term" value="F:iron-sulfur cluster binding"/>
    <property type="evidence" value="ECO:0007669"/>
    <property type="project" value="UniProtKB-KW"/>
</dbReference>
<organism evidence="9 10">
    <name type="scientific">Aquiflexum balticum DSM 16537</name>
    <dbReference type="NCBI Taxonomy" id="758820"/>
    <lineage>
        <taxon>Bacteria</taxon>
        <taxon>Pseudomonadati</taxon>
        <taxon>Bacteroidota</taxon>
        <taxon>Cytophagia</taxon>
        <taxon>Cytophagales</taxon>
        <taxon>Cyclobacteriaceae</taxon>
        <taxon>Aquiflexum</taxon>
    </lineage>
</organism>
<evidence type="ECO:0000256" key="2">
    <source>
        <dbReference type="ARBA" id="ARBA00022485"/>
    </source>
</evidence>
<dbReference type="Pfam" id="PF13186">
    <property type="entry name" value="SPASM"/>
    <property type="match status" value="1"/>
</dbReference>
<keyword evidence="4" id="KW-0479">Metal-binding</keyword>
<evidence type="ECO:0000256" key="6">
    <source>
        <dbReference type="ARBA" id="ARBA00023014"/>
    </source>
</evidence>
<keyword evidence="10" id="KW-1185">Reference proteome</keyword>
<dbReference type="Pfam" id="PF04055">
    <property type="entry name" value="Radical_SAM"/>
    <property type="match status" value="1"/>
</dbReference>
<dbReference type="GO" id="GO:0046872">
    <property type="term" value="F:metal ion binding"/>
    <property type="evidence" value="ECO:0007669"/>
    <property type="project" value="UniProtKB-KW"/>
</dbReference>
<evidence type="ECO:0000256" key="4">
    <source>
        <dbReference type="ARBA" id="ARBA00022723"/>
    </source>
</evidence>
<feature type="transmembrane region" description="Helical" evidence="7">
    <location>
        <begin position="12"/>
        <end position="32"/>
    </location>
</feature>
<dbReference type="Proteomes" id="UP000192333">
    <property type="component" value="Chromosome I"/>
</dbReference>
<keyword evidence="7" id="KW-1133">Transmembrane helix</keyword>
<dbReference type="InterPro" id="IPR034391">
    <property type="entry name" value="AdoMet-like_SPASM_containing"/>
</dbReference>
<dbReference type="Gene3D" id="3.20.20.70">
    <property type="entry name" value="Aldolase class I"/>
    <property type="match status" value="1"/>
</dbReference>
<evidence type="ECO:0000313" key="10">
    <source>
        <dbReference type="Proteomes" id="UP000192333"/>
    </source>
</evidence>
<keyword evidence="2" id="KW-0004">4Fe-4S</keyword>
<accession>A0A1W2GZQ7</accession>
<dbReference type="InterPro" id="IPR007197">
    <property type="entry name" value="rSAM"/>
</dbReference>
<dbReference type="AlphaFoldDB" id="A0A1W2GZQ7"/>
<gene>
    <name evidence="9" type="ORF">SAMN00777080_0676</name>
</gene>
<keyword evidence="5" id="KW-0408">Iron</keyword>
<sequence length="334" mass="39169">MKNKWITFREFFYYLSLKKLGNYLLLFCSFYWSRVIKKPRIWGLPTTLSIEPTTSCNLRCPECPSGLRSFTRPTGMLEEQVFRQIIDQTKDHLTYLHLYFQGEPFLHPNFPELISYADKSGIFTSTSTNGHYLTKKNVGAIIDSGLKQLIVSMDGITQEIYQDYRVGGKLAKVEEGLFELIHRKRELKKRFPRIILQFLVTGKNEHQIPELKIWAKNIGVDELQLKTTQIYGFENGSELIPQNTQYSRYIPNGNGTWKLKKEIQNKCWRMWQGAVFTWDGKLLPCCFDKDGQHVMGKIQENHLKDIWNNNAYNAFRKQLLNDRTQIEICKNCTE</sequence>
<evidence type="ECO:0000256" key="7">
    <source>
        <dbReference type="SAM" id="Phobius"/>
    </source>
</evidence>
<dbReference type="PROSITE" id="PS51918">
    <property type="entry name" value="RADICAL_SAM"/>
    <property type="match status" value="1"/>
</dbReference>
<keyword evidence="3" id="KW-0949">S-adenosyl-L-methionine</keyword>
<feature type="domain" description="Radical SAM core" evidence="8">
    <location>
        <begin position="42"/>
        <end position="266"/>
    </location>
</feature>
<protein>
    <submittedName>
        <fullName evidence="9">Radical SAM additional 4Fe4S-binding SPASM domain-containing protein</fullName>
    </submittedName>
</protein>
<dbReference type="CDD" id="cd01335">
    <property type="entry name" value="Radical_SAM"/>
    <property type="match status" value="1"/>
</dbReference>
<evidence type="ECO:0000256" key="1">
    <source>
        <dbReference type="ARBA" id="ARBA00001966"/>
    </source>
</evidence>
<evidence type="ECO:0000313" key="9">
    <source>
        <dbReference type="EMBL" id="SMD42139.1"/>
    </source>
</evidence>
<evidence type="ECO:0000256" key="5">
    <source>
        <dbReference type="ARBA" id="ARBA00023004"/>
    </source>
</evidence>
<dbReference type="SFLD" id="SFLDS00029">
    <property type="entry name" value="Radical_SAM"/>
    <property type="match status" value="1"/>
</dbReference>
<keyword evidence="7" id="KW-0472">Membrane</keyword>
<dbReference type="EMBL" id="LT838813">
    <property type="protein sequence ID" value="SMD42139.1"/>
    <property type="molecule type" value="Genomic_DNA"/>
</dbReference>
<dbReference type="GO" id="GO:0003824">
    <property type="term" value="F:catalytic activity"/>
    <property type="evidence" value="ECO:0007669"/>
    <property type="project" value="InterPro"/>
</dbReference>
<comment type="cofactor">
    <cofactor evidence="1">
        <name>[4Fe-4S] cluster</name>
        <dbReference type="ChEBI" id="CHEBI:49883"/>
    </cofactor>
</comment>
<dbReference type="PANTHER" id="PTHR11228">
    <property type="entry name" value="RADICAL SAM DOMAIN PROTEIN"/>
    <property type="match status" value="1"/>
</dbReference>
<reference evidence="10" key="1">
    <citation type="submission" date="2017-04" db="EMBL/GenBank/DDBJ databases">
        <authorList>
            <person name="Varghese N."/>
            <person name="Submissions S."/>
        </authorList>
    </citation>
    <scope>NUCLEOTIDE SEQUENCE [LARGE SCALE GENOMIC DNA]</scope>
    <source>
        <strain evidence="10">DSM 16537</strain>
    </source>
</reference>
<evidence type="ECO:0000256" key="3">
    <source>
        <dbReference type="ARBA" id="ARBA00022691"/>
    </source>
</evidence>
<keyword evidence="6" id="KW-0411">Iron-sulfur</keyword>
<name>A0A1W2GZQ7_9BACT</name>
<evidence type="ECO:0000259" key="8">
    <source>
        <dbReference type="PROSITE" id="PS51918"/>
    </source>
</evidence>
<dbReference type="PANTHER" id="PTHR11228:SF7">
    <property type="entry name" value="PQQA PEPTIDE CYCLASE"/>
    <property type="match status" value="1"/>
</dbReference>
<dbReference type="InterPro" id="IPR050377">
    <property type="entry name" value="Radical_SAM_PqqE_MftC-like"/>
</dbReference>
<dbReference type="RefSeq" id="WP_084118975.1">
    <property type="nucleotide sequence ID" value="NZ_LT838813.1"/>
</dbReference>
<dbReference type="InterPro" id="IPR013785">
    <property type="entry name" value="Aldolase_TIM"/>
</dbReference>
<dbReference type="SUPFAM" id="SSF102114">
    <property type="entry name" value="Radical SAM enzymes"/>
    <property type="match status" value="1"/>
</dbReference>
<dbReference type="SFLD" id="SFLDG01387">
    <property type="entry name" value="BtrN-like_SPASM_domain_contain"/>
    <property type="match status" value="1"/>
</dbReference>
<dbReference type="STRING" id="758820.SAMN00777080_0676"/>
<dbReference type="OrthoDB" id="9805809at2"/>